<keyword evidence="1" id="KW-0175">Coiled coil</keyword>
<dbReference type="EMBL" id="QORO01000005">
    <property type="protein sequence ID" value="RCK57045.1"/>
    <property type="molecule type" value="Genomic_DNA"/>
</dbReference>
<accession>A0A367XTU5</accession>
<evidence type="ECO:0000313" key="4">
    <source>
        <dbReference type="Proteomes" id="UP000253508"/>
    </source>
</evidence>
<keyword evidence="3" id="KW-0255">Endonuclease</keyword>
<dbReference type="InterPro" id="IPR003870">
    <property type="entry name" value="DUF222"/>
</dbReference>
<feature type="domain" description="HNH nuclease" evidence="2">
    <location>
        <begin position="364"/>
        <end position="416"/>
    </location>
</feature>
<evidence type="ECO:0000259" key="2">
    <source>
        <dbReference type="SMART" id="SM00507"/>
    </source>
</evidence>
<keyword evidence="3" id="KW-0378">Hydrolase</keyword>
<name>A0A367XTU5_9MICO</name>
<keyword evidence="3" id="KW-0540">Nuclease</keyword>
<evidence type="ECO:0000256" key="1">
    <source>
        <dbReference type="SAM" id="Coils"/>
    </source>
</evidence>
<keyword evidence="4" id="KW-1185">Reference proteome</keyword>
<dbReference type="Proteomes" id="UP000253508">
    <property type="component" value="Unassembled WGS sequence"/>
</dbReference>
<proteinExistence type="predicted"/>
<dbReference type="CDD" id="cd00085">
    <property type="entry name" value="HNHc"/>
    <property type="match status" value="1"/>
</dbReference>
<evidence type="ECO:0000313" key="3">
    <source>
        <dbReference type="EMBL" id="RCK57045.1"/>
    </source>
</evidence>
<dbReference type="SMART" id="SM00507">
    <property type="entry name" value="HNHc"/>
    <property type="match status" value="1"/>
</dbReference>
<reference evidence="3 4" key="1">
    <citation type="submission" date="2018-07" db="EMBL/GenBank/DDBJ databases">
        <title>Microbacterium endoborsara sp. nov., a novel actinobacterium isolated from Borszczowia aralocaspica.</title>
        <authorList>
            <person name="An D."/>
        </authorList>
    </citation>
    <scope>NUCLEOTIDE SEQUENCE [LARGE SCALE GENOMIC DNA]</scope>
    <source>
        <strain evidence="3 4">C1.15228</strain>
    </source>
</reference>
<dbReference type="GO" id="GO:0004519">
    <property type="term" value="F:endonuclease activity"/>
    <property type="evidence" value="ECO:0007669"/>
    <property type="project" value="UniProtKB-KW"/>
</dbReference>
<dbReference type="AlphaFoldDB" id="A0A367XTU5"/>
<dbReference type="InterPro" id="IPR003615">
    <property type="entry name" value="HNH_nuc"/>
</dbReference>
<gene>
    <name evidence="3" type="ORF">DTO57_12065</name>
</gene>
<organism evidence="3 4">
    <name type="scientific">Microbacterium sorbitolivorans</name>
    <dbReference type="NCBI Taxonomy" id="1867410"/>
    <lineage>
        <taxon>Bacteria</taxon>
        <taxon>Bacillati</taxon>
        <taxon>Actinomycetota</taxon>
        <taxon>Actinomycetes</taxon>
        <taxon>Micrococcales</taxon>
        <taxon>Microbacteriaceae</taxon>
        <taxon>Microbacterium</taxon>
    </lineage>
</organism>
<dbReference type="Pfam" id="PF02720">
    <property type="entry name" value="DUF222"/>
    <property type="match status" value="1"/>
</dbReference>
<dbReference type="RefSeq" id="WP_114118483.1">
    <property type="nucleotide sequence ID" value="NZ_BMHU01000005.1"/>
</dbReference>
<dbReference type="Gene3D" id="1.10.30.50">
    <property type="match status" value="1"/>
</dbReference>
<dbReference type="OrthoDB" id="3261064at2"/>
<sequence length="525" mass="57188">MNETFEDQLAGLTPEQVNEAVAIMDELGAAREAMAIVEGHVAGLLAQLGALADAQAAASKNSHAGADARRSLAAQVAIAQGVAPGEARAHFELAERLQGDYPETLAALQEGSFSLRHAEQVVRAGAGLDADARAELDRTAVELAPGRTSRQLGRLLTKRAVDLDERTFRERHAAERARRHVYIRDEGEGMSTLMVYGPTLEIRAAYDILSKRAGEIRNDRLRARRIYENAHGHLPEQGWTAPVSGAVDTTDAFTIAASDVRSLGQIRTDLLLDTLLTAEPTGHQLLASGTGESLSSVQATVHVTIPVAQLIDPNIGAGWMDDGTLVPPDTLRILAGNSPGWERIFFREDDGSIEKVDHYRATAWQRRIVGARDMTCRVPGCDVPSRSCDIDHGLAYSEGGETHTGNLESLCPAHHQMKHQAGWKVRQVAGGVIEFTTPLGHVVTDEPMSRVFFQDSAACEAEQVLLEAEHAEEDLRRAADELDEDRLDVLRREAEQLRAERREAAAEYDEMMAAAPLPDRADRLI</sequence>
<comment type="caution">
    <text evidence="3">The sequence shown here is derived from an EMBL/GenBank/DDBJ whole genome shotgun (WGS) entry which is preliminary data.</text>
</comment>
<feature type="coiled-coil region" evidence="1">
    <location>
        <begin position="461"/>
        <end position="514"/>
    </location>
</feature>
<protein>
    <submittedName>
        <fullName evidence="3">HNH endonuclease</fullName>
    </submittedName>
</protein>